<evidence type="ECO:0000313" key="3">
    <source>
        <dbReference type="WBParaSite" id="nOo.2.0.1.t07660-RA"/>
    </source>
</evidence>
<dbReference type="EMBL" id="UYRW01002831">
    <property type="protein sequence ID" value="VDK86882.1"/>
    <property type="molecule type" value="Genomic_DNA"/>
</dbReference>
<dbReference type="Proteomes" id="UP000271087">
    <property type="component" value="Unassembled WGS sequence"/>
</dbReference>
<protein>
    <submittedName>
        <fullName evidence="3">SRP_SPB domain-containing protein</fullName>
    </submittedName>
</protein>
<evidence type="ECO:0000313" key="1">
    <source>
        <dbReference type="EMBL" id="VDK86882.1"/>
    </source>
</evidence>
<gene>
    <name evidence="1" type="ORF">NOO_LOCUS7660</name>
</gene>
<sequence>MEKFHAKTYFQTRSQRRVAKLEDARMRSSIFDPSFIDLLRQFQALKFKGEAKGMCCAAGKIKLPQLKEPPEPLKTLLARYTAESKRSLSKIRKYNSCSK</sequence>
<accession>A0A182EHT4</accession>
<reference evidence="3" key="1">
    <citation type="submission" date="2016-06" db="UniProtKB">
        <authorList>
            <consortium name="WormBaseParasite"/>
        </authorList>
    </citation>
    <scope>IDENTIFICATION</scope>
</reference>
<dbReference type="WBParaSite" id="nOo.2.0.1.t07660-RA">
    <property type="protein sequence ID" value="nOo.2.0.1.t07660-RA"/>
    <property type="gene ID" value="nOo.2.0.1.g07660"/>
</dbReference>
<name>A0A182EHT4_ONCOC</name>
<dbReference type="AlphaFoldDB" id="A0A182EHT4"/>
<reference evidence="1 2" key="2">
    <citation type="submission" date="2018-08" db="EMBL/GenBank/DDBJ databases">
        <authorList>
            <person name="Laetsch R D."/>
            <person name="Stevens L."/>
            <person name="Kumar S."/>
            <person name="Blaxter L. M."/>
        </authorList>
    </citation>
    <scope>NUCLEOTIDE SEQUENCE [LARGE SCALE GENOMIC DNA]</scope>
</reference>
<evidence type="ECO:0000313" key="2">
    <source>
        <dbReference type="Proteomes" id="UP000271087"/>
    </source>
</evidence>
<organism evidence="3">
    <name type="scientific">Onchocerca ochengi</name>
    <name type="common">Filarial nematode worm</name>
    <dbReference type="NCBI Taxonomy" id="42157"/>
    <lineage>
        <taxon>Eukaryota</taxon>
        <taxon>Metazoa</taxon>
        <taxon>Ecdysozoa</taxon>
        <taxon>Nematoda</taxon>
        <taxon>Chromadorea</taxon>
        <taxon>Rhabditida</taxon>
        <taxon>Spirurina</taxon>
        <taxon>Spiruromorpha</taxon>
        <taxon>Filarioidea</taxon>
        <taxon>Onchocercidae</taxon>
        <taxon>Onchocerca</taxon>
    </lineage>
</organism>
<proteinExistence type="predicted"/>
<keyword evidence="2" id="KW-1185">Reference proteome</keyword>